<evidence type="ECO:0000313" key="1">
    <source>
        <dbReference type="EMBL" id="SNS44149.1"/>
    </source>
</evidence>
<keyword evidence="2" id="KW-1185">Reference proteome</keyword>
<reference evidence="1 2" key="1">
    <citation type="submission" date="2017-06" db="EMBL/GenBank/DDBJ databases">
        <authorList>
            <person name="Kim H.J."/>
            <person name="Triplett B.A."/>
        </authorList>
    </citation>
    <scope>NUCLEOTIDE SEQUENCE [LARGE SCALE GENOMIC DNA]</scope>
    <source>
        <strain evidence="1 2">CGMCC 4.2132</strain>
    </source>
</reference>
<dbReference type="EMBL" id="FZOD01000009">
    <property type="protein sequence ID" value="SNS44149.1"/>
    <property type="molecule type" value="Genomic_DNA"/>
</dbReference>
<accession>A0A239EHX1</accession>
<protein>
    <submittedName>
        <fullName evidence="1">Uncharacterized protein</fullName>
    </submittedName>
</protein>
<proteinExistence type="predicted"/>
<dbReference type="AlphaFoldDB" id="A0A239EHX1"/>
<gene>
    <name evidence="1" type="ORF">SAMN05216276_1009155</name>
</gene>
<dbReference type="Proteomes" id="UP000198282">
    <property type="component" value="Unassembled WGS sequence"/>
</dbReference>
<evidence type="ECO:0000313" key="2">
    <source>
        <dbReference type="Proteomes" id="UP000198282"/>
    </source>
</evidence>
<name>A0A239EHX1_9ACTN</name>
<organism evidence="1 2">
    <name type="scientific">Streptosporangium subroseum</name>
    <dbReference type="NCBI Taxonomy" id="106412"/>
    <lineage>
        <taxon>Bacteria</taxon>
        <taxon>Bacillati</taxon>
        <taxon>Actinomycetota</taxon>
        <taxon>Actinomycetes</taxon>
        <taxon>Streptosporangiales</taxon>
        <taxon>Streptosporangiaceae</taxon>
        <taxon>Streptosporangium</taxon>
    </lineage>
</organism>
<sequence length="165" mass="18667">MSRLIECLPDAVTVWSFNFMIMDLDGANGQPEGAEDLWELSDRANRTDWFLTTANVAVVTSQADSWHVVDVTLELWDGRPPADDDRWSRSETAELYSSSGRLQVVGVYGHSSGNLMDLRDQARNWFVHASVRPGPGARYRREQPPEGLETYRLQFWPTQPSPSVP</sequence>